<proteinExistence type="predicted"/>
<comment type="caution">
    <text evidence="2">The sequence shown here is derived from an EMBL/GenBank/DDBJ whole genome shotgun (WGS) entry which is preliminary data.</text>
</comment>
<protein>
    <recommendedName>
        <fullName evidence="1">RNA ligase domain-containing protein</fullName>
    </recommendedName>
</protein>
<dbReference type="SUPFAM" id="SSF56091">
    <property type="entry name" value="DNA ligase/mRNA capping enzyme, catalytic domain"/>
    <property type="match status" value="1"/>
</dbReference>
<dbReference type="Proteomes" id="UP000238322">
    <property type="component" value="Unassembled WGS sequence"/>
</dbReference>
<sequence>MAKPLYYPKISDARDFPLGKCLAFEKLDGTNVHFDWIRQQGWQAFGTRRDRFSWDPQGIDQFEQKHPELNQVADAFTLALAETLQAKFVSDQSCEAWSHVRCFGEYFGPHSFAGGHLDEDVKQIVLFDVEVDGQLLNPFEFVELFRELPIARVVYQGKFNGNFTEAVRAGKFDVAEGVICKTGRRGNVHMAKIKTNAYLARLKQSFGSKWRDYWE</sequence>
<dbReference type="RefSeq" id="WP_105329715.1">
    <property type="nucleotide sequence ID" value="NZ_PUHY01000006.1"/>
</dbReference>
<dbReference type="OrthoDB" id="262835at2"/>
<evidence type="ECO:0000313" key="3">
    <source>
        <dbReference type="Proteomes" id="UP000238322"/>
    </source>
</evidence>
<reference evidence="2 3" key="1">
    <citation type="submission" date="2018-02" db="EMBL/GenBank/DDBJ databases">
        <title>Comparative genomes isolates from brazilian mangrove.</title>
        <authorList>
            <person name="Araujo J.E."/>
            <person name="Taketani R.G."/>
            <person name="Silva M.C.P."/>
            <person name="Loureco M.V."/>
            <person name="Andreote F.D."/>
        </authorList>
    </citation>
    <scope>NUCLEOTIDE SEQUENCE [LARGE SCALE GENOMIC DNA]</scope>
    <source>
        <strain evidence="2 3">Hex-1 MGV</strain>
    </source>
</reference>
<evidence type="ECO:0000313" key="2">
    <source>
        <dbReference type="EMBL" id="PQO36425.1"/>
    </source>
</evidence>
<dbReference type="Pfam" id="PF09414">
    <property type="entry name" value="RNA_ligase"/>
    <property type="match status" value="1"/>
</dbReference>
<dbReference type="InterPro" id="IPR021122">
    <property type="entry name" value="RNA_ligase_dom_REL/Rnl2"/>
</dbReference>
<gene>
    <name evidence="2" type="ORF">C5Y83_10545</name>
</gene>
<dbReference type="EMBL" id="PUHY01000006">
    <property type="protein sequence ID" value="PQO36425.1"/>
    <property type="molecule type" value="Genomic_DNA"/>
</dbReference>
<name>A0A2S8FW71_9BACT</name>
<feature type="domain" description="RNA ligase" evidence="1">
    <location>
        <begin position="23"/>
        <end position="193"/>
    </location>
</feature>
<accession>A0A2S8FW71</accession>
<organism evidence="2 3">
    <name type="scientific">Blastopirellula marina</name>
    <dbReference type="NCBI Taxonomy" id="124"/>
    <lineage>
        <taxon>Bacteria</taxon>
        <taxon>Pseudomonadati</taxon>
        <taxon>Planctomycetota</taxon>
        <taxon>Planctomycetia</taxon>
        <taxon>Pirellulales</taxon>
        <taxon>Pirellulaceae</taxon>
        <taxon>Blastopirellula</taxon>
    </lineage>
</organism>
<dbReference type="AlphaFoldDB" id="A0A2S8FW71"/>
<evidence type="ECO:0000259" key="1">
    <source>
        <dbReference type="Pfam" id="PF09414"/>
    </source>
</evidence>